<evidence type="ECO:0000313" key="3">
    <source>
        <dbReference type="EMBL" id="KAK6295565.1"/>
    </source>
</evidence>
<dbReference type="EMBL" id="JAGTTL010000033">
    <property type="protein sequence ID" value="KAK6295565.1"/>
    <property type="molecule type" value="Genomic_DNA"/>
</dbReference>
<accession>A0AAN8Q8T6</accession>
<feature type="compositionally biased region" description="Basic and acidic residues" evidence="1">
    <location>
        <begin position="36"/>
        <end position="61"/>
    </location>
</feature>
<feature type="compositionally biased region" description="Polar residues" evidence="1">
    <location>
        <begin position="79"/>
        <end position="95"/>
    </location>
</feature>
<dbReference type="InterPro" id="IPR057667">
    <property type="entry name" value="HTH_SB"/>
</dbReference>
<name>A0AAN8Q8T6_9TELE</name>
<evidence type="ECO:0000256" key="1">
    <source>
        <dbReference type="SAM" id="MobiDB-lite"/>
    </source>
</evidence>
<dbReference type="InterPro" id="IPR036388">
    <property type="entry name" value="WH-like_DNA-bd_sf"/>
</dbReference>
<protein>
    <recommendedName>
        <fullName evidence="2">Sleeping Beauty transposase HTH domain-containing protein</fullName>
    </recommendedName>
</protein>
<evidence type="ECO:0000313" key="4">
    <source>
        <dbReference type="Proteomes" id="UP001356427"/>
    </source>
</evidence>
<dbReference type="Proteomes" id="UP001356427">
    <property type="component" value="Unassembled WGS sequence"/>
</dbReference>
<reference evidence="3 4" key="1">
    <citation type="submission" date="2021-04" db="EMBL/GenBank/DDBJ databases">
        <authorList>
            <person name="De Guttry C."/>
            <person name="Zahm M."/>
            <person name="Klopp C."/>
            <person name="Cabau C."/>
            <person name="Louis A."/>
            <person name="Berthelot C."/>
            <person name="Parey E."/>
            <person name="Roest Crollius H."/>
            <person name="Montfort J."/>
            <person name="Robinson-Rechavi M."/>
            <person name="Bucao C."/>
            <person name="Bouchez O."/>
            <person name="Gislard M."/>
            <person name="Lluch J."/>
            <person name="Milhes M."/>
            <person name="Lampietro C."/>
            <person name="Lopez Roques C."/>
            <person name="Donnadieu C."/>
            <person name="Braasch I."/>
            <person name="Desvignes T."/>
            <person name="Postlethwait J."/>
            <person name="Bobe J."/>
            <person name="Wedekind C."/>
            <person name="Guiguen Y."/>
        </authorList>
    </citation>
    <scope>NUCLEOTIDE SEQUENCE [LARGE SCALE GENOMIC DNA]</scope>
    <source>
        <strain evidence="3">Cs_M1</strain>
        <tissue evidence="3">Blood</tissue>
    </source>
</reference>
<proteinExistence type="predicted"/>
<dbReference type="Gene3D" id="1.10.10.10">
    <property type="entry name" value="Winged helix-like DNA-binding domain superfamily/Winged helix DNA-binding domain"/>
    <property type="match status" value="1"/>
</dbReference>
<keyword evidence="4" id="KW-1185">Reference proteome</keyword>
<organism evidence="3 4">
    <name type="scientific">Coregonus suidteri</name>
    <dbReference type="NCBI Taxonomy" id="861788"/>
    <lineage>
        <taxon>Eukaryota</taxon>
        <taxon>Metazoa</taxon>
        <taxon>Chordata</taxon>
        <taxon>Craniata</taxon>
        <taxon>Vertebrata</taxon>
        <taxon>Euteleostomi</taxon>
        <taxon>Actinopterygii</taxon>
        <taxon>Neopterygii</taxon>
        <taxon>Teleostei</taxon>
        <taxon>Protacanthopterygii</taxon>
        <taxon>Salmoniformes</taxon>
        <taxon>Salmonidae</taxon>
        <taxon>Coregoninae</taxon>
        <taxon>Coregonus</taxon>
    </lineage>
</organism>
<comment type="caution">
    <text evidence="3">The sequence shown here is derived from an EMBL/GenBank/DDBJ whole genome shotgun (WGS) entry which is preliminary data.</text>
</comment>
<gene>
    <name evidence="3" type="ORF">J4Q44_G00332780</name>
</gene>
<dbReference type="AlphaFoldDB" id="A0AAN8Q8T6"/>
<feature type="region of interest" description="Disordered" evidence="1">
    <location>
        <begin position="36"/>
        <end position="103"/>
    </location>
</feature>
<sequence>MAKTKELSKNVRDKIVDLHKAGMGYKTIAKQLDEKEPELQHRLQHQGERTAPDKQRADTEAGKPGGKKNHIPTRPALTSPRNAASLTSLPDQANHNGRWRSLK</sequence>
<dbReference type="Pfam" id="PF25787">
    <property type="entry name" value="HTH_SB"/>
    <property type="match status" value="1"/>
</dbReference>
<evidence type="ECO:0000259" key="2">
    <source>
        <dbReference type="Pfam" id="PF25787"/>
    </source>
</evidence>
<feature type="domain" description="Sleeping Beauty transposase HTH" evidence="2">
    <location>
        <begin position="1"/>
        <end position="35"/>
    </location>
</feature>